<comment type="caution">
    <text evidence="2">The sequence shown here is derived from an EMBL/GenBank/DDBJ whole genome shotgun (WGS) entry which is preliminary data.</text>
</comment>
<proteinExistence type="predicted"/>
<feature type="region of interest" description="Disordered" evidence="1">
    <location>
        <begin position="1"/>
        <end position="61"/>
    </location>
</feature>
<dbReference type="EMBL" id="JAFBMS010000237">
    <property type="protein sequence ID" value="KAG9332685.1"/>
    <property type="molecule type" value="Genomic_DNA"/>
</dbReference>
<name>A0A8T2MX29_9TELE</name>
<sequence>MRRLQLGTSQEGPSQITPTSPCQGDLLLHEEEDEEENGETHCEDGCSQNAEGHEEQDSRHNCTYCCHPASRI</sequence>
<dbReference type="AlphaFoldDB" id="A0A8T2MX29"/>
<reference evidence="2" key="1">
    <citation type="thesis" date="2021" institute="BYU ScholarsArchive" country="Provo, UT, USA">
        <title>Applications of and Algorithms for Genome Assembly and Genomic Analyses with an Emphasis on Marine Teleosts.</title>
        <authorList>
            <person name="Pickett B.D."/>
        </authorList>
    </citation>
    <scope>NUCLEOTIDE SEQUENCE</scope>
    <source>
        <strain evidence="2">HI-2016</strain>
    </source>
</reference>
<protein>
    <submittedName>
        <fullName evidence="2">Uncharacterized protein</fullName>
    </submittedName>
</protein>
<evidence type="ECO:0000313" key="3">
    <source>
        <dbReference type="Proteomes" id="UP000824540"/>
    </source>
</evidence>
<feature type="compositionally biased region" description="Basic and acidic residues" evidence="1">
    <location>
        <begin position="51"/>
        <end position="60"/>
    </location>
</feature>
<evidence type="ECO:0000313" key="2">
    <source>
        <dbReference type="EMBL" id="KAG9332685.1"/>
    </source>
</evidence>
<feature type="compositionally biased region" description="Polar residues" evidence="1">
    <location>
        <begin position="1"/>
        <end position="22"/>
    </location>
</feature>
<dbReference type="Proteomes" id="UP000824540">
    <property type="component" value="Unassembled WGS sequence"/>
</dbReference>
<accession>A0A8T2MX29</accession>
<keyword evidence="3" id="KW-1185">Reference proteome</keyword>
<gene>
    <name evidence="2" type="ORF">JZ751_014783</name>
</gene>
<evidence type="ECO:0000256" key="1">
    <source>
        <dbReference type="SAM" id="MobiDB-lite"/>
    </source>
</evidence>
<organism evidence="2 3">
    <name type="scientific">Albula glossodonta</name>
    <name type="common">roundjaw bonefish</name>
    <dbReference type="NCBI Taxonomy" id="121402"/>
    <lineage>
        <taxon>Eukaryota</taxon>
        <taxon>Metazoa</taxon>
        <taxon>Chordata</taxon>
        <taxon>Craniata</taxon>
        <taxon>Vertebrata</taxon>
        <taxon>Euteleostomi</taxon>
        <taxon>Actinopterygii</taxon>
        <taxon>Neopterygii</taxon>
        <taxon>Teleostei</taxon>
        <taxon>Albuliformes</taxon>
        <taxon>Albulidae</taxon>
        <taxon>Albula</taxon>
    </lineage>
</organism>